<name>A0ABS4WDS5_9MICC</name>
<organism evidence="2 3">
    <name type="scientific">Paeniglutamicibacter psychrophenolicus</name>
    <dbReference type="NCBI Taxonomy" id="257454"/>
    <lineage>
        <taxon>Bacteria</taxon>
        <taxon>Bacillati</taxon>
        <taxon>Actinomycetota</taxon>
        <taxon>Actinomycetes</taxon>
        <taxon>Micrococcales</taxon>
        <taxon>Micrococcaceae</taxon>
        <taxon>Paeniglutamicibacter</taxon>
    </lineage>
</organism>
<keyword evidence="1" id="KW-0472">Membrane</keyword>
<protein>
    <recommendedName>
        <fullName evidence="4">DUF3159 domain-containing protein</fullName>
    </recommendedName>
</protein>
<feature type="transmembrane region" description="Helical" evidence="1">
    <location>
        <begin position="21"/>
        <end position="43"/>
    </location>
</feature>
<dbReference type="RefSeq" id="WP_209907389.1">
    <property type="nucleotide sequence ID" value="NZ_BAAAMI010000006.1"/>
</dbReference>
<feature type="transmembrane region" description="Helical" evidence="1">
    <location>
        <begin position="199"/>
        <end position="217"/>
    </location>
</feature>
<feature type="transmembrane region" description="Helical" evidence="1">
    <location>
        <begin position="167"/>
        <end position="187"/>
    </location>
</feature>
<feature type="transmembrane region" description="Helical" evidence="1">
    <location>
        <begin position="49"/>
        <end position="68"/>
    </location>
</feature>
<sequence>MTRRQRKATGKQAQDTVLRAAGRLRGVLGTVAAIAVPPLLFYLLRHFGLSIYVSLVVVAVATGLPALLSLTRCGPKKHVITTYFSLASVAAVVLAFIPGSPQFLLARDALITAGTGIWFISTLRGARPLVYTLTKPIVEGRFHWPGGWETHWEQAPRFRRMWRISTVMWGCGFLLDAVLRVILAYLLEPDAVPAVTTAMYLATNLVLILLSNVFYIASGMLNPGSILFAPADG</sequence>
<keyword evidence="1" id="KW-0812">Transmembrane</keyword>
<dbReference type="EMBL" id="JAGIOE010000001">
    <property type="protein sequence ID" value="MBP2374360.1"/>
    <property type="molecule type" value="Genomic_DNA"/>
</dbReference>
<comment type="caution">
    <text evidence="2">The sequence shown here is derived from an EMBL/GenBank/DDBJ whole genome shotgun (WGS) entry which is preliminary data.</text>
</comment>
<dbReference type="NCBIfam" id="NF041646">
    <property type="entry name" value="VC0807_fam"/>
    <property type="match status" value="1"/>
</dbReference>
<keyword evidence="1" id="KW-1133">Transmembrane helix</keyword>
<evidence type="ECO:0000256" key="1">
    <source>
        <dbReference type="SAM" id="Phobius"/>
    </source>
</evidence>
<feature type="transmembrane region" description="Helical" evidence="1">
    <location>
        <begin position="80"/>
        <end position="97"/>
    </location>
</feature>
<gene>
    <name evidence="2" type="ORF">JOF46_002272</name>
</gene>
<dbReference type="Proteomes" id="UP000766570">
    <property type="component" value="Unassembled WGS sequence"/>
</dbReference>
<accession>A0ABS4WDS5</accession>
<evidence type="ECO:0000313" key="2">
    <source>
        <dbReference type="EMBL" id="MBP2374360.1"/>
    </source>
</evidence>
<evidence type="ECO:0000313" key="3">
    <source>
        <dbReference type="Proteomes" id="UP000766570"/>
    </source>
</evidence>
<reference evidence="2 3" key="1">
    <citation type="submission" date="2021-03" db="EMBL/GenBank/DDBJ databases">
        <title>Sequencing the genomes of 1000 actinobacteria strains.</title>
        <authorList>
            <person name="Klenk H.-P."/>
        </authorList>
    </citation>
    <scope>NUCLEOTIDE SEQUENCE [LARGE SCALE GENOMIC DNA]</scope>
    <source>
        <strain evidence="2 3">DSM 15454</strain>
    </source>
</reference>
<keyword evidence="3" id="KW-1185">Reference proteome</keyword>
<evidence type="ECO:0008006" key="4">
    <source>
        <dbReference type="Google" id="ProtNLM"/>
    </source>
</evidence>
<feature type="transmembrane region" description="Helical" evidence="1">
    <location>
        <begin position="109"/>
        <end position="126"/>
    </location>
</feature>
<proteinExistence type="predicted"/>